<dbReference type="Proteomes" id="UP001153737">
    <property type="component" value="Chromosome 5"/>
</dbReference>
<keyword evidence="3" id="KW-1185">Reference proteome</keyword>
<evidence type="ECO:0000313" key="2">
    <source>
        <dbReference type="EMBL" id="CAG9822190.1"/>
    </source>
</evidence>
<dbReference type="AlphaFoldDB" id="A0A9N9SJN0"/>
<feature type="compositionally biased region" description="Low complexity" evidence="1">
    <location>
        <begin position="324"/>
        <end position="337"/>
    </location>
</feature>
<organism evidence="2 3">
    <name type="scientific">Phaedon cochleariae</name>
    <name type="common">Mustard beetle</name>
    <dbReference type="NCBI Taxonomy" id="80249"/>
    <lineage>
        <taxon>Eukaryota</taxon>
        <taxon>Metazoa</taxon>
        <taxon>Ecdysozoa</taxon>
        <taxon>Arthropoda</taxon>
        <taxon>Hexapoda</taxon>
        <taxon>Insecta</taxon>
        <taxon>Pterygota</taxon>
        <taxon>Neoptera</taxon>
        <taxon>Endopterygota</taxon>
        <taxon>Coleoptera</taxon>
        <taxon>Polyphaga</taxon>
        <taxon>Cucujiformia</taxon>
        <taxon>Chrysomeloidea</taxon>
        <taxon>Chrysomelidae</taxon>
        <taxon>Chrysomelinae</taxon>
        <taxon>Chrysomelini</taxon>
        <taxon>Phaedon</taxon>
    </lineage>
</organism>
<evidence type="ECO:0000256" key="1">
    <source>
        <dbReference type="SAM" id="MobiDB-lite"/>
    </source>
</evidence>
<feature type="region of interest" description="Disordered" evidence="1">
    <location>
        <begin position="316"/>
        <end position="340"/>
    </location>
</feature>
<proteinExistence type="predicted"/>
<evidence type="ECO:0000313" key="3">
    <source>
        <dbReference type="Proteomes" id="UP001153737"/>
    </source>
</evidence>
<dbReference type="OrthoDB" id="7836314at2759"/>
<gene>
    <name evidence="2" type="ORF">PHAECO_LOCUS9593</name>
</gene>
<dbReference type="EMBL" id="OU896711">
    <property type="protein sequence ID" value="CAG9822190.1"/>
    <property type="molecule type" value="Genomic_DNA"/>
</dbReference>
<protein>
    <submittedName>
        <fullName evidence="2">Uncharacterized protein</fullName>
    </submittedName>
</protein>
<name>A0A9N9SJN0_PHACE</name>
<feature type="region of interest" description="Disordered" evidence="1">
    <location>
        <begin position="509"/>
        <end position="531"/>
    </location>
</feature>
<accession>A0A9N9SJN0</accession>
<sequence>MTSQSITLPNAISNLNIDDADGSSTAVYKTAEILPQSLLSHKVEKDYIMMGMTPQDFIKTHGSSSVDFAQLQKDFTKICMNFSDTIRIDVKSMAVEFCSKMIYEVGPQARQVKKTGDKTWKFMFMYKVNDKLVVKVAFVSTYKKEEAQYVLEASNQKITLSVRNASLLAMMTLEKLNELAMIQTPSIMLLSPLAGAVFSRDDLTKISAEVNTPVGKIINIVNASYQSGGHYLPSSRMHVSAVAIIVATRNIKDDKHNLKTFRVKIQKSLEIEAQVRAEAEHLVLVEENFITPPDQQLVVPDTPSKLGSLLPDPCEKQPTMNNASSTTSSSTVVTSTETIDHNKSKSKQNFCKFCKLKRTNLIQHLLKKHASEEEVKDFPEFPKEIAHGHDGTNEDCESGNSACTSVAFTTFAASTSVSSTSAVSIAAAPPNIYITTDQIIQIEKETPHMFEDDNRPDTPINNIQRGCTTPENYWIHNGREDLSTIIEDDELSEDETYVPQKDFEYELEKSKNEFPSTPKKRKRRLLGRSSEGRTIQQLTSSLSDLLDKLLQKLRDDGGLLQMGTTSWFSMEDTDEEKIQTPSNFVSSARGKFFLGKKTPIALQYMVSGGHK</sequence>
<reference evidence="2" key="2">
    <citation type="submission" date="2022-10" db="EMBL/GenBank/DDBJ databases">
        <authorList>
            <consortium name="ENA_rothamsted_submissions"/>
            <consortium name="culmorum"/>
            <person name="King R."/>
        </authorList>
    </citation>
    <scope>NUCLEOTIDE SEQUENCE</scope>
</reference>
<reference evidence="2" key="1">
    <citation type="submission" date="2022-01" db="EMBL/GenBank/DDBJ databases">
        <authorList>
            <person name="King R."/>
        </authorList>
    </citation>
    <scope>NUCLEOTIDE SEQUENCE</scope>
</reference>